<keyword evidence="6" id="KW-1185">Reference proteome</keyword>
<reference evidence="5" key="1">
    <citation type="journal article" date="2009" name="Rice">
        <title>De Novo Next Generation Sequencing of Plant Genomes.</title>
        <authorList>
            <person name="Rounsley S."/>
            <person name="Marri P.R."/>
            <person name="Yu Y."/>
            <person name="He R."/>
            <person name="Sisneros N."/>
            <person name="Goicoechea J.L."/>
            <person name="Lee S.J."/>
            <person name="Angelova A."/>
            <person name="Kudrna D."/>
            <person name="Luo M."/>
            <person name="Affourtit J."/>
            <person name="Desany B."/>
            <person name="Knight J."/>
            <person name="Niazi F."/>
            <person name="Egholm M."/>
            <person name="Wing R.A."/>
        </authorList>
    </citation>
    <scope>NUCLEOTIDE SEQUENCE [LARGE SCALE GENOMIC DNA]</scope>
    <source>
        <strain evidence="5">cv. IRGC 105608</strain>
    </source>
</reference>
<dbReference type="InterPro" id="IPR036514">
    <property type="entry name" value="SGNH_hydro_sf"/>
</dbReference>
<keyword evidence="3" id="KW-0443">Lipid metabolism</keyword>
<dbReference type="HOGENOM" id="CLU_015101_6_0_1"/>
<dbReference type="GO" id="GO:0016042">
    <property type="term" value="P:lipid catabolic process"/>
    <property type="evidence" value="ECO:0007669"/>
    <property type="project" value="UniProtKB-KW"/>
</dbReference>
<reference evidence="5" key="2">
    <citation type="submission" date="2015-03" db="UniProtKB">
        <authorList>
            <consortium name="EnsemblPlants"/>
        </authorList>
    </citation>
    <scope>IDENTIFICATION</scope>
</reference>
<keyword evidence="2" id="KW-0378">Hydrolase</keyword>
<dbReference type="PaxDb" id="65489-OBART11G01720.1"/>
<name>A0A0D3HHP9_9ORYZ</name>
<proteinExistence type="inferred from homology"/>
<feature type="signal peptide" evidence="4">
    <location>
        <begin position="1"/>
        <end position="17"/>
    </location>
</feature>
<keyword evidence="4" id="KW-0732">Signal</keyword>
<evidence type="ECO:0000313" key="6">
    <source>
        <dbReference type="Proteomes" id="UP000026960"/>
    </source>
</evidence>
<dbReference type="STRING" id="65489.A0A0D3HHP9"/>
<evidence type="ECO:0008006" key="7">
    <source>
        <dbReference type="Google" id="ProtNLM"/>
    </source>
</evidence>
<dbReference type="InterPro" id="IPR051058">
    <property type="entry name" value="GDSL_Est/Lipase"/>
</dbReference>
<dbReference type="Gramene" id="OBART11G01720.1">
    <property type="protein sequence ID" value="OBART11G01720.1"/>
    <property type="gene ID" value="OBART11G01720"/>
</dbReference>
<evidence type="ECO:0000313" key="5">
    <source>
        <dbReference type="EnsemblPlants" id="OBART11G01720.1"/>
    </source>
</evidence>
<organism evidence="5">
    <name type="scientific">Oryza barthii</name>
    <dbReference type="NCBI Taxonomy" id="65489"/>
    <lineage>
        <taxon>Eukaryota</taxon>
        <taxon>Viridiplantae</taxon>
        <taxon>Streptophyta</taxon>
        <taxon>Embryophyta</taxon>
        <taxon>Tracheophyta</taxon>
        <taxon>Spermatophyta</taxon>
        <taxon>Magnoliopsida</taxon>
        <taxon>Liliopsida</taxon>
        <taxon>Poales</taxon>
        <taxon>Poaceae</taxon>
        <taxon>BOP clade</taxon>
        <taxon>Oryzoideae</taxon>
        <taxon>Oryzeae</taxon>
        <taxon>Oryzinae</taxon>
        <taxon>Oryza</taxon>
    </lineage>
</organism>
<protein>
    <recommendedName>
        <fullName evidence="7">GDSL esterase/lipase</fullName>
    </recommendedName>
</protein>
<dbReference type="EnsemblPlants" id="OBART11G01720.1">
    <property type="protein sequence ID" value="OBART11G01720.1"/>
    <property type="gene ID" value="OBART11G01720"/>
</dbReference>
<feature type="chain" id="PRO_5002263841" description="GDSL esterase/lipase" evidence="4">
    <location>
        <begin position="18"/>
        <end position="383"/>
    </location>
</feature>
<dbReference type="GO" id="GO:0016788">
    <property type="term" value="F:hydrolase activity, acting on ester bonds"/>
    <property type="evidence" value="ECO:0007669"/>
    <property type="project" value="InterPro"/>
</dbReference>
<dbReference type="AlphaFoldDB" id="A0A0D3HHP9"/>
<evidence type="ECO:0000256" key="3">
    <source>
        <dbReference type="ARBA" id="ARBA00022963"/>
    </source>
</evidence>
<dbReference type="InterPro" id="IPR001087">
    <property type="entry name" value="GDSL"/>
</dbReference>
<evidence type="ECO:0000256" key="1">
    <source>
        <dbReference type="ARBA" id="ARBA00008668"/>
    </source>
</evidence>
<sequence>MELLPLLLLLLLRIVASAPASPPATALFVLGDSTASCAATTLPLNLSLTSSSGNCLFPSAHRLLPDLLAAKMGLPPPPLISTLNGTAAEVARGVNFAGEDGGRGAIFRLGAVGQQLRLATETLQLLRLEAPTPQDADAAAGGAVFVLSFGTDAYARVLSRGAGADASAPKHGRRGLARLLADRVARAVEELYEAGARRTAVMGVAPLGCAPRVMWEGLHVVDGRSCVEEANELVQGYNARVAARLAALRPRLPGADIVFCDIYKGIMDIITHPARFGFDETRKACCGLGPFGGTVGCLTKEMVCPTPQIHVWWDLYSPTEVVTSLLANWWSAPSHSNTTICRPITLEMLTGHISLISPSPAHHSPGEAVSSHPDQCATMRYKS</sequence>
<dbReference type="PANTHER" id="PTHR45648:SF7">
    <property type="entry name" value="OS12G0126100 PROTEIN"/>
    <property type="match status" value="1"/>
</dbReference>
<keyword evidence="3" id="KW-0442">Lipid degradation</keyword>
<dbReference type="eggNOG" id="ENOG502QTXJ">
    <property type="taxonomic scope" value="Eukaryota"/>
</dbReference>
<dbReference type="PANTHER" id="PTHR45648">
    <property type="entry name" value="GDSL LIPASE/ACYLHYDROLASE FAMILY PROTEIN (AFU_ORTHOLOGUE AFUA_4G14700)"/>
    <property type="match status" value="1"/>
</dbReference>
<dbReference type="Gene3D" id="3.40.50.1110">
    <property type="entry name" value="SGNH hydrolase"/>
    <property type="match status" value="1"/>
</dbReference>
<dbReference type="Pfam" id="PF00657">
    <property type="entry name" value="Lipase_GDSL"/>
    <property type="match status" value="1"/>
</dbReference>
<accession>A0A0D3HHP9</accession>
<dbReference type="Proteomes" id="UP000026960">
    <property type="component" value="Chromosome 11"/>
</dbReference>
<evidence type="ECO:0000256" key="4">
    <source>
        <dbReference type="SAM" id="SignalP"/>
    </source>
</evidence>
<evidence type="ECO:0000256" key="2">
    <source>
        <dbReference type="ARBA" id="ARBA00022801"/>
    </source>
</evidence>
<comment type="similarity">
    <text evidence="1">Belongs to the 'GDSL' lipolytic enzyme family.</text>
</comment>